<dbReference type="AlphaFoldDB" id="A0A0C3NHF3"/>
<dbReference type="EMBL" id="JPIT01000031">
    <property type="protein sequence ID" value="KIO43388.1"/>
    <property type="molecule type" value="Genomic_DNA"/>
</dbReference>
<dbReference type="Pfam" id="PF00004">
    <property type="entry name" value="AAA"/>
    <property type="match status" value="1"/>
</dbReference>
<protein>
    <recommendedName>
        <fullName evidence="4">AAA+ ATPase domain-containing protein</fullName>
    </recommendedName>
</protein>
<comment type="similarity">
    <text evidence="1">Belongs to the CbxX/CfxQ family.</text>
</comment>
<evidence type="ECO:0000256" key="3">
    <source>
        <dbReference type="ARBA" id="ARBA00022840"/>
    </source>
</evidence>
<dbReference type="InterPro" id="IPR000641">
    <property type="entry name" value="CbxX/CfxQ"/>
</dbReference>
<organism evidence="6 8">
    <name type="scientific">Sanguibacteroides justesenii</name>
    <dbReference type="NCBI Taxonomy" id="1547597"/>
    <lineage>
        <taxon>Bacteria</taxon>
        <taxon>Pseudomonadati</taxon>
        <taxon>Bacteroidota</taxon>
        <taxon>Bacteroidia</taxon>
        <taxon>Bacteroidales</taxon>
        <taxon>Porphyromonadaceae</taxon>
        <taxon>Sanguibacteroides</taxon>
    </lineage>
</organism>
<dbReference type="Proteomes" id="UP000031937">
    <property type="component" value="Unassembled WGS sequence"/>
</dbReference>
<keyword evidence="2" id="KW-0547">Nucleotide-binding</keyword>
<dbReference type="PANTHER" id="PTHR43392">
    <property type="entry name" value="AAA-TYPE ATPASE FAMILY PROTEIN / ANKYRIN REPEAT FAMILY PROTEIN"/>
    <property type="match status" value="1"/>
</dbReference>
<comment type="caution">
    <text evidence="6">The sequence shown here is derived from an EMBL/GenBank/DDBJ whole genome shotgun (WGS) entry which is preliminary data.</text>
</comment>
<dbReference type="Gene3D" id="1.10.8.60">
    <property type="match status" value="3"/>
</dbReference>
<dbReference type="PANTHER" id="PTHR43392:SF2">
    <property type="entry name" value="AAA-TYPE ATPASE FAMILY PROTEIN _ ANKYRIN REPEAT FAMILY PROTEIN"/>
    <property type="match status" value="1"/>
</dbReference>
<feature type="domain" description="AAA+ ATPase" evidence="4">
    <location>
        <begin position="908"/>
        <end position="1110"/>
    </location>
</feature>
<dbReference type="InterPro" id="IPR003959">
    <property type="entry name" value="ATPase_AAA_core"/>
</dbReference>
<name>A0A0C3NHF3_9PORP</name>
<dbReference type="GO" id="GO:0016887">
    <property type="term" value="F:ATP hydrolysis activity"/>
    <property type="evidence" value="ECO:0007669"/>
    <property type="project" value="InterPro"/>
</dbReference>
<dbReference type="GO" id="GO:0005524">
    <property type="term" value="F:ATP binding"/>
    <property type="evidence" value="ECO:0007669"/>
    <property type="project" value="UniProtKB-KW"/>
</dbReference>
<dbReference type="InterPro" id="IPR027417">
    <property type="entry name" value="P-loop_NTPase"/>
</dbReference>
<dbReference type="Gene3D" id="3.40.50.300">
    <property type="entry name" value="P-loop containing nucleotide triphosphate hydrolases"/>
    <property type="match status" value="3"/>
</dbReference>
<feature type="domain" description="AAA+ ATPase" evidence="4">
    <location>
        <begin position="352"/>
        <end position="491"/>
    </location>
</feature>
<dbReference type="InterPro" id="IPR050773">
    <property type="entry name" value="CbxX/CfxQ_RuBisCO_ESX"/>
</dbReference>
<sequence length="1149" mass="132017">MADKKNTVKNRGKKANPEDEFKFKSIRISNRNIIDYTGHKRYRTVYRSNEVEAFYIDTEWINKRYDESSWNASVVVGLFFMDEDNPVMVAKKEEVVVIPKDMNVFNYSVSFVLADLNGFVFREGVYRVQVVVNGMAALSDEIHLLEAHADVADYFKVVDAGFDKCCEEDPNTERPHSFRMLNGNNLQDVRFYLVAENRLKEDWTYEFLVNIMDHNGMTKATRMVKGKYYVSDSKGKRLLCFAVDLGGKLEHFWETGSYTVELLCFDQVVLVLDFEIGTEDVPYRFNEEVASMERTDTVHPGNDEKWMEKEDALEQLYQLVGLRNVKEEITRVNELVEFVKMRQENGFDDEFPPMHMLFMGNPGTGKSTVARLIGKIFYKEGILSNGELHRYRREHLTNPGQTAEEELIRDALSKSEGGILLIEDADELYPTNNPNDPAIRIWNILLNILDNESPRVLVILAGNKNELLAIAEGIPDMKRCFPTRLVFEDYSPDELMEITHRMLTLRQYKFTPKAEEKFAKLLNDYCTFKNEGFENGHFLEDRLASAASKLAKRLMANRSGSYTKDEMMLIREEDIDACEQPSPEDSLKKLNEMIGSDKLKNSMINYINYVYFIRERQRHGFTDVLPPLNMIFTGNPGTGKITVAQMLGEIFNTAGVLESSAVTVRTRGELIGDGSVPPQQMAFYIYEQARGGILYLENAHTLFQEVTGMTALGMILNQLSETENGDTVVILGGDSEEMEKILTANPKLKLLFPYSFYFEDYTPEELLEIAVQKVKEKNYSLHPKAKEAFKKLVSKVYDEHDKHFGNALFVEKMVDQAIRNLSSRTMKIRKERELTRKEITTLMEIDIPDITSQLPNSYKDRFDEKEIAAALKDLDHMVGQAKLKKQIHDFVDLARHYNRQGVKLNTRLSLQWCFTGNSGMGKGTVARIIARLYKAMGIIDKEEVKRFRVEKLIGQTDEEAMQNIGNALIQSKGGLFFFDEDSSRLNDVPGVKERVRALLVNQLAEKPGAYTIIYAKQNPPRIMLNDDVEKVSDMINVLVFEDYTKEELLEILKRDLATEKSKMTRTAQQQIVSFISHLVDNKKKNHASARLIKLVAEMMIRNRIQRVAKTGLKENKGKMYSITKHDVEQFTPEFLASMVRERNTIGYKM</sequence>
<dbReference type="Proteomes" id="UP000031980">
    <property type="component" value="Unassembled WGS sequence"/>
</dbReference>
<evidence type="ECO:0000259" key="4">
    <source>
        <dbReference type="SMART" id="SM00382"/>
    </source>
</evidence>
<feature type="domain" description="AAA+ ATPase" evidence="4">
    <location>
        <begin position="626"/>
        <end position="762"/>
    </location>
</feature>
<proteinExistence type="inferred from homology"/>
<evidence type="ECO:0000313" key="5">
    <source>
        <dbReference type="EMBL" id="KIO43388.1"/>
    </source>
</evidence>
<dbReference type="RefSeq" id="WP_041503613.1">
    <property type="nucleotide sequence ID" value="NZ_JPIT01000031.1"/>
</dbReference>
<gene>
    <name evidence="6" type="ORF">BA92_03635</name>
    <name evidence="5" type="ORF">IE90_09600</name>
</gene>
<evidence type="ECO:0000313" key="7">
    <source>
        <dbReference type="Proteomes" id="UP000031937"/>
    </source>
</evidence>
<reference evidence="6 8" key="1">
    <citation type="submission" date="2014-07" db="EMBL/GenBank/DDBJ databases">
        <title>Porphyromonadaceae bacterium OUH 308042 = ATCC BAA-2681 = DSM 28342 draft genome.</title>
        <authorList>
            <person name="Sydenham T.V."/>
            <person name="Hasman H."/>
            <person name="Justensen U.S."/>
        </authorList>
    </citation>
    <scope>NUCLEOTIDE SEQUENCE [LARGE SCALE GENOMIC DNA]</scope>
    <source>
        <strain evidence="6 8">OUH 308042</strain>
    </source>
</reference>
<dbReference type="PRINTS" id="PR00819">
    <property type="entry name" value="CBXCFQXSUPER"/>
</dbReference>
<dbReference type="CDD" id="cd00009">
    <property type="entry name" value="AAA"/>
    <property type="match status" value="1"/>
</dbReference>
<evidence type="ECO:0000256" key="2">
    <source>
        <dbReference type="ARBA" id="ARBA00022741"/>
    </source>
</evidence>
<keyword evidence="3" id="KW-0067">ATP-binding</keyword>
<dbReference type="SMART" id="SM00382">
    <property type="entry name" value="AAA"/>
    <property type="match status" value="3"/>
</dbReference>
<evidence type="ECO:0000313" key="6">
    <source>
        <dbReference type="EMBL" id="KIO45567.1"/>
    </source>
</evidence>
<dbReference type="InterPro" id="IPR041627">
    <property type="entry name" value="AAA_lid_6"/>
</dbReference>
<accession>A0A0C3NHF3</accession>
<dbReference type="SUPFAM" id="SSF52540">
    <property type="entry name" value="P-loop containing nucleoside triphosphate hydrolases"/>
    <property type="match status" value="3"/>
</dbReference>
<dbReference type="InterPro" id="IPR003593">
    <property type="entry name" value="AAA+_ATPase"/>
</dbReference>
<dbReference type="EMBL" id="JPIU01000037">
    <property type="protein sequence ID" value="KIO45567.1"/>
    <property type="molecule type" value="Genomic_DNA"/>
</dbReference>
<keyword evidence="8" id="KW-1185">Reference proteome</keyword>
<dbReference type="Pfam" id="PF17866">
    <property type="entry name" value="AAA_lid_6"/>
    <property type="match status" value="2"/>
</dbReference>
<evidence type="ECO:0000313" key="8">
    <source>
        <dbReference type="Proteomes" id="UP000031980"/>
    </source>
</evidence>
<evidence type="ECO:0000256" key="1">
    <source>
        <dbReference type="ARBA" id="ARBA00010378"/>
    </source>
</evidence>
<reference evidence="5 7" key="2">
    <citation type="submission" date="2014-07" db="EMBL/GenBank/DDBJ databases">
        <title>Porphyromonadaceae bacterium OUH 334697 = ATCC BAA-2682 = DSM 28341 draft genome.</title>
        <authorList>
            <person name="Sydenham T.V."/>
            <person name="Hasman H."/>
            <person name="Justesen U.S."/>
        </authorList>
    </citation>
    <scope>NUCLEOTIDE SEQUENCE [LARGE SCALE GENOMIC DNA]</scope>
    <source>
        <strain evidence="5 7">OUH 334697</strain>
    </source>
</reference>